<keyword evidence="2" id="KW-1185">Reference proteome</keyword>
<proteinExistence type="predicted"/>
<evidence type="ECO:0000313" key="2">
    <source>
        <dbReference type="Proteomes" id="UP000054870"/>
    </source>
</evidence>
<sequence length="139" mass="15838">MNDERRLAEILFTEGFVDRLASIERYWSRVGFPHGFDRLLDAIENNAIPLLQSFPAMGRRFVGALTEACESRLVNDVLPAITRIDGPAQGELREYVLDDHVLLYLLTGNTVHLLSIRYDRQPSFDFHLLNSPEAEYSTG</sequence>
<dbReference type="EMBL" id="FCOF02000009">
    <property type="protein sequence ID" value="SAK59576.1"/>
    <property type="molecule type" value="Genomic_DNA"/>
</dbReference>
<dbReference type="Gene3D" id="3.30.2310.20">
    <property type="entry name" value="RelE-like"/>
    <property type="match status" value="1"/>
</dbReference>
<comment type="caution">
    <text evidence="1">The sequence shown here is derived from an EMBL/GenBank/DDBJ whole genome shotgun (WGS) entry which is preliminary data.</text>
</comment>
<evidence type="ECO:0008006" key="3">
    <source>
        <dbReference type="Google" id="ProtNLM"/>
    </source>
</evidence>
<dbReference type="Proteomes" id="UP000054870">
    <property type="component" value="Unassembled WGS sequence"/>
</dbReference>
<protein>
    <recommendedName>
        <fullName evidence="3">Plasmid stabilization system protein</fullName>
    </recommendedName>
</protein>
<gene>
    <name evidence="1" type="ORF">AWB75_02451</name>
</gene>
<dbReference type="InterPro" id="IPR035093">
    <property type="entry name" value="RelE/ParE_toxin_dom_sf"/>
</dbReference>
<reference evidence="1" key="1">
    <citation type="submission" date="2016-01" db="EMBL/GenBank/DDBJ databases">
        <authorList>
            <person name="Peeters C."/>
        </authorList>
    </citation>
    <scope>NUCLEOTIDE SEQUENCE [LARGE SCALE GENOMIC DNA]</scope>
    <source>
        <strain evidence="1">LMG 29318</strain>
    </source>
</reference>
<evidence type="ECO:0000313" key="1">
    <source>
        <dbReference type="EMBL" id="SAK59576.1"/>
    </source>
</evidence>
<dbReference type="RefSeq" id="WP_061124364.1">
    <property type="nucleotide sequence ID" value="NZ_FCOF02000009.1"/>
</dbReference>
<dbReference type="AlphaFoldDB" id="A0A158APY2"/>
<accession>A0A158APY2</accession>
<dbReference type="OrthoDB" id="5405593at2"/>
<organism evidence="1 2">
    <name type="scientific">Caballeronia catudaia</name>
    <dbReference type="NCBI Taxonomy" id="1777136"/>
    <lineage>
        <taxon>Bacteria</taxon>
        <taxon>Pseudomonadati</taxon>
        <taxon>Pseudomonadota</taxon>
        <taxon>Betaproteobacteria</taxon>
        <taxon>Burkholderiales</taxon>
        <taxon>Burkholderiaceae</taxon>
        <taxon>Caballeronia</taxon>
    </lineage>
</organism>
<name>A0A158APY2_9BURK</name>